<keyword evidence="5 6" id="KW-0472">Membrane</keyword>
<name>A0ABV9DNI6_9BACI</name>
<evidence type="ECO:0000313" key="8">
    <source>
        <dbReference type="EMBL" id="MFC4560177.1"/>
    </source>
</evidence>
<evidence type="ECO:0000256" key="6">
    <source>
        <dbReference type="SAM" id="Phobius"/>
    </source>
</evidence>
<feature type="transmembrane region" description="Helical" evidence="6">
    <location>
        <begin position="210"/>
        <end position="231"/>
    </location>
</feature>
<evidence type="ECO:0000256" key="2">
    <source>
        <dbReference type="ARBA" id="ARBA00022448"/>
    </source>
</evidence>
<evidence type="ECO:0000256" key="1">
    <source>
        <dbReference type="ARBA" id="ARBA00004651"/>
    </source>
</evidence>
<gene>
    <name evidence="8" type="ORF">ACFO3D_18635</name>
</gene>
<keyword evidence="3 6" id="KW-0812">Transmembrane</keyword>
<evidence type="ECO:0000256" key="5">
    <source>
        <dbReference type="ARBA" id="ARBA00023136"/>
    </source>
</evidence>
<keyword evidence="2" id="KW-0813">Transport</keyword>
<dbReference type="SUPFAM" id="SSF103473">
    <property type="entry name" value="MFS general substrate transporter"/>
    <property type="match status" value="1"/>
</dbReference>
<evidence type="ECO:0000313" key="9">
    <source>
        <dbReference type="Proteomes" id="UP001595989"/>
    </source>
</evidence>
<organism evidence="8 9">
    <name type="scientific">Virgibacillus kekensis</name>
    <dbReference type="NCBI Taxonomy" id="202261"/>
    <lineage>
        <taxon>Bacteria</taxon>
        <taxon>Bacillati</taxon>
        <taxon>Bacillota</taxon>
        <taxon>Bacilli</taxon>
        <taxon>Bacillales</taxon>
        <taxon>Bacillaceae</taxon>
        <taxon>Virgibacillus</taxon>
    </lineage>
</organism>
<comment type="subcellular location">
    <subcellularLocation>
        <location evidence="1">Cell membrane</location>
        <topology evidence="1">Multi-pass membrane protein</topology>
    </subcellularLocation>
</comment>
<feature type="transmembrane region" description="Helical" evidence="6">
    <location>
        <begin position="33"/>
        <end position="52"/>
    </location>
</feature>
<dbReference type="Pfam" id="PF07690">
    <property type="entry name" value="MFS_1"/>
    <property type="match status" value="1"/>
</dbReference>
<keyword evidence="9" id="KW-1185">Reference proteome</keyword>
<dbReference type="PROSITE" id="PS50850">
    <property type="entry name" value="MFS"/>
    <property type="match status" value="1"/>
</dbReference>
<feature type="transmembrane region" description="Helical" evidence="6">
    <location>
        <begin position="82"/>
        <end position="103"/>
    </location>
</feature>
<sequence>MGNIQSAKFAVTVLVVILGAIIAKDLATGQFNLLILLGVIFQSVQLILILFVKNPENQGTYTGNPFNQIKEGLVAIKRAPQVLWMFLNITLVFIPTAAIFNKFSDKLLVDAGMEVYLLGFVFAGLAVISFFFSRSIGWMTSRIPRITFLYITGGLGVMCLFIVAFYRETLWILIGTMVLLQFIQAVRYPVYSQLANDIIPSNVRATTISLLSIIDSVCDLIVFSSVAGIAVFGFQELFLASAAIAFIGSVLPIKPVPKK</sequence>
<evidence type="ECO:0000256" key="4">
    <source>
        <dbReference type="ARBA" id="ARBA00022989"/>
    </source>
</evidence>
<dbReference type="InterPro" id="IPR020846">
    <property type="entry name" value="MFS_dom"/>
</dbReference>
<protein>
    <submittedName>
        <fullName evidence="8">MFS transporter</fullName>
    </submittedName>
</protein>
<reference evidence="9" key="1">
    <citation type="journal article" date="2019" name="Int. J. Syst. Evol. Microbiol.">
        <title>The Global Catalogue of Microorganisms (GCM) 10K type strain sequencing project: providing services to taxonomists for standard genome sequencing and annotation.</title>
        <authorList>
            <consortium name="The Broad Institute Genomics Platform"/>
            <consortium name="The Broad Institute Genome Sequencing Center for Infectious Disease"/>
            <person name="Wu L."/>
            <person name="Ma J."/>
        </authorList>
    </citation>
    <scope>NUCLEOTIDE SEQUENCE [LARGE SCALE GENOMIC DNA]</scope>
    <source>
        <strain evidence="9">CGMCC 4.7426</strain>
    </source>
</reference>
<feature type="transmembrane region" description="Helical" evidence="6">
    <location>
        <begin position="172"/>
        <end position="190"/>
    </location>
</feature>
<feature type="transmembrane region" description="Helical" evidence="6">
    <location>
        <begin position="148"/>
        <end position="166"/>
    </location>
</feature>
<dbReference type="InterPro" id="IPR036259">
    <property type="entry name" value="MFS_trans_sf"/>
</dbReference>
<keyword evidence="4 6" id="KW-1133">Transmembrane helix</keyword>
<feature type="domain" description="Major facilitator superfamily (MFS) profile" evidence="7">
    <location>
        <begin position="1"/>
        <end position="259"/>
    </location>
</feature>
<proteinExistence type="predicted"/>
<feature type="transmembrane region" description="Helical" evidence="6">
    <location>
        <begin position="115"/>
        <end position="136"/>
    </location>
</feature>
<comment type="caution">
    <text evidence="8">The sequence shown here is derived from an EMBL/GenBank/DDBJ whole genome shotgun (WGS) entry which is preliminary data.</text>
</comment>
<dbReference type="Gene3D" id="1.20.1250.20">
    <property type="entry name" value="MFS general substrate transporter like domains"/>
    <property type="match status" value="1"/>
</dbReference>
<dbReference type="PANTHER" id="PTHR23530">
    <property type="entry name" value="TRANSPORT PROTEIN-RELATED"/>
    <property type="match status" value="1"/>
</dbReference>
<feature type="transmembrane region" description="Helical" evidence="6">
    <location>
        <begin position="237"/>
        <end position="253"/>
    </location>
</feature>
<dbReference type="EMBL" id="JBHSFU010000015">
    <property type="protein sequence ID" value="MFC4560177.1"/>
    <property type="molecule type" value="Genomic_DNA"/>
</dbReference>
<dbReference type="RefSeq" id="WP_390299802.1">
    <property type="nucleotide sequence ID" value="NZ_JBHSFU010000015.1"/>
</dbReference>
<dbReference type="InterPro" id="IPR011701">
    <property type="entry name" value="MFS"/>
</dbReference>
<dbReference type="InterPro" id="IPR053160">
    <property type="entry name" value="MFS_DHA3_Transporter"/>
</dbReference>
<dbReference type="PANTHER" id="PTHR23530:SF1">
    <property type="entry name" value="PERMEASE, MAJOR FACILITATOR SUPERFAMILY-RELATED"/>
    <property type="match status" value="1"/>
</dbReference>
<evidence type="ECO:0000256" key="3">
    <source>
        <dbReference type="ARBA" id="ARBA00022692"/>
    </source>
</evidence>
<evidence type="ECO:0000259" key="7">
    <source>
        <dbReference type="PROSITE" id="PS50850"/>
    </source>
</evidence>
<accession>A0ABV9DNI6</accession>
<dbReference type="Proteomes" id="UP001595989">
    <property type="component" value="Unassembled WGS sequence"/>
</dbReference>